<evidence type="ECO:0000313" key="2">
    <source>
        <dbReference type="Proteomes" id="UP000241546"/>
    </source>
</evidence>
<dbReference type="EMBL" id="KZ680212">
    <property type="protein sequence ID" value="PTB67131.1"/>
    <property type="molecule type" value="Genomic_DNA"/>
</dbReference>
<feature type="non-terminal residue" evidence="1">
    <location>
        <position position="1"/>
    </location>
</feature>
<proteinExistence type="predicted"/>
<protein>
    <submittedName>
        <fullName evidence="1">Uncharacterized protein</fullName>
    </submittedName>
</protein>
<gene>
    <name evidence="1" type="ORF">BBK36DRAFT_1118248</name>
</gene>
<dbReference type="AlphaFoldDB" id="A0A2T4BD08"/>
<name>A0A2T4BD08_9HYPO</name>
<dbReference type="GeneID" id="36598572"/>
<dbReference type="OrthoDB" id="10476217at2759"/>
<evidence type="ECO:0000313" key="1">
    <source>
        <dbReference type="EMBL" id="PTB67131.1"/>
    </source>
</evidence>
<accession>A0A2T4BD08</accession>
<organism evidence="1 2">
    <name type="scientific">Trichoderma citrinoviride</name>
    <dbReference type="NCBI Taxonomy" id="58853"/>
    <lineage>
        <taxon>Eukaryota</taxon>
        <taxon>Fungi</taxon>
        <taxon>Dikarya</taxon>
        <taxon>Ascomycota</taxon>
        <taxon>Pezizomycotina</taxon>
        <taxon>Sordariomycetes</taxon>
        <taxon>Hypocreomycetidae</taxon>
        <taxon>Hypocreales</taxon>
        <taxon>Hypocreaceae</taxon>
        <taxon>Trichoderma</taxon>
    </lineage>
</organism>
<sequence length="54" mass="6127">AVKGGSTAEVHYHASLAPLRRGRLLSQRHPPRDKRLIKPSRLANTGKWGLRWMV</sequence>
<dbReference type="Proteomes" id="UP000241546">
    <property type="component" value="Unassembled WGS sequence"/>
</dbReference>
<keyword evidence="2" id="KW-1185">Reference proteome</keyword>
<reference evidence="2" key="1">
    <citation type="submission" date="2016-07" db="EMBL/GenBank/DDBJ databases">
        <title>Multiple horizontal gene transfer events from other fungi enriched the ability of initially mycotrophic Trichoderma (Ascomycota) to feed on dead plant biomass.</title>
        <authorList>
            <consortium name="DOE Joint Genome Institute"/>
            <person name="Atanasova L."/>
            <person name="Chenthamara K."/>
            <person name="Zhang J."/>
            <person name="Grujic M."/>
            <person name="Henrissat B."/>
            <person name="Kuo A."/>
            <person name="Aerts A."/>
            <person name="Salamov A."/>
            <person name="Lipzen A."/>
            <person name="Labutti K."/>
            <person name="Barry K."/>
            <person name="Miao Y."/>
            <person name="Rahimi M.J."/>
            <person name="Shen Q."/>
            <person name="Grigoriev I.V."/>
            <person name="Kubicek C.P."/>
            <person name="Druzhinina I.S."/>
        </authorList>
    </citation>
    <scope>NUCLEOTIDE SEQUENCE [LARGE SCALE GENOMIC DNA]</scope>
    <source>
        <strain evidence="2">TUCIM 6016</strain>
    </source>
</reference>
<dbReference type="RefSeq" id="XP_024750451.1">
    <property type="nucleotide sequence ID" value="XM_024890454.1"/>
</dbReference>